<feature type="region of interest" description="Disordered" evidence="1">
    <location>
        <begin position="1"/>
        <end position="73"/>
    </location>
</feature>
<gene>
    <name evidence="2" type="ORF">VNI00_011303</name>
</gene>
<sequence>MAERKLRNSTLGVQPGKYAPDPPSDGLLSSQATSSPVHTGDNATYIDEASSTPVKNYDPKKRTSLSETHKDRVVQSSRYGKRCGFCRESFMGNRDHEFFHAMEKCTPIEFVHHVEPQWGRAHGTLNIFESRWNIGVATASLHKAFDSSAFLLLPEKSILERVLAYAKSPLERRKPFDEVFKLFQDQYWVYTFFPLKWNKKRSIFIRNLNETGDPVNSEEDEPEMPGYEDKYPNAPGYTEFRPWKKDDEGVLRYVPLEFEFHIHPFYLIYNAGQKLAVLLPDEAVEVLPRDERLDLIVSIWNIWVTAYEGPSLRPRQPTDDGEPMIPNIEAREETQKQTDSTSTEQEDGKQPLLPAVAEDEDKYRDSDDELDEEDIIVSRQETSRIAGDEQSTAVPPPSTIAGPSTAVDEGQPFRKSGRAKSTVSAPIWDRMDRVRLLEASTGEQRQAAMTDVGYTRDSSPASVPRSSPTPQNTRWSPFPLPTLPAKRKYENKDETSEPRQGTSTSMQPPPVPPKLPRARTTVSHGANVRLGQNQDPQDTQTSSAQGTLDVQAQALRRSSRHQRGSIAGRSTGSGSTTLSSTRARAGLVARSAASAGSSRARLGGGSLPVPVEDLSDDSGDGDGDGEYLPKRRKQQ</sequence>
<feature type="compositionally biased region" description="Polar residues" evidence="1">
    <location>
        <begin position="520"/>
        <end position="550"/>
    </location>
</feature>
<dbReference type="AlphaFoldDB" id="A0AAW0CH32"/>
<evidence type="ECO:0000313" key="2">
    <source>
        <dbReference type="EMBL" id="KAK7037312.1"/>
    </source>
</evidence>
<evidence type="ECO:0000313" key="3">
    <source>
        <dbReference type="Proteomes" id="UP001383192"/>
    </source>
</evidence>
<protein>
    <submittedName>
        <fullName evidence="2">Uncharacterized protein</fullName>
    </submittedName>
</protein>
<comment type="caution">
    <text evidence="2">The sequence shown here is derived from an EMBL/GenBank/DDBJ whole genome shotgun (WGS) entry which is preliminary data.</text>
</comment>
<feature type="compositionally biased region" description="Acidic residues" evidence="1">
    <location>
        <begin position="613"/>
        <end position="625"/>
    </location>
</feature>
<feature type="compositionally biased region" description="Basic and acidic residues" evidence="1">
    <location>
        <begin position="487"/>
        <end position="497"/>
    </location>
</feature>
<accession>A0AAW0CH32</accession>
<dbReference type="EMBL" id="JAYKXP010000048">
    <property type="protein sequence ID" value="KAK7037312.1"/>
    <property type="molecule type" value="Genomic_DNA"/>
</dbReference>
<organism evidence="2 3">
    <name type="scientific">Paramarasmius palmivorus</name>
    <dbReference type="NCBI Taxonomy" id="297713"/>
    <lineage>
        <taxon>Eukaryota</taxon>
        <taxon>Fungi</taxon>
        <taxon>Dikarya</taxon>
        <taxon>Basidiomycota</taxon>
        <taxon>Agaricomycotina</taxon>
        <taxon>Agaricomycetes</taxon>
        <taxon>Agaricomycetidae</taxon>
        <taxon>Agaricales</taxon>
        <taxon>Marasmiineae</taxon>
        <taxon>Marasmiaceae</taxon>
        <taxon>Paramarasmius</taxon>
    </lineage>
</organism>
<evidence type="ECO:0000256" key="1">
    <source>
        <dbReference type="SAM" id="MobiDB-lite"/>
    </source>
</evidence>
<reference evidence="2 3" key="1">
    <citation type="submission" date="2024-01" db="EMBL/GenBank/DDBJ databases">
        <title>A draft genome for a cacao thread blight-causing isolate of Paramarasmius palmivorus.</title>
        <authorList>
            <person name="Baruah I.K."/>
            <person name="Bukari Y."/>
            <person name="Amoako-Attah I."/>
            <person name="Meinhardt L.W."/>
            <person name="Bailey B.A."/>
            <person name="Cohen S.P."/>
        </authorList>
    </citation>
    <scope>NUCLEOTIDE SEQUENCE [LARGE SCALE GENOMIC DNA]</scope>
    <source>
        <strain evidence="2 3">GH-12</strain>
    </source>
</reference>
<name>A0AAW0CH32_9AGAR</name>
<feature type="compositionally biased region" description="Polar residues" evidence="1">
    <location>
        <begin position="456"/>
        <end position="475"/>
    </location>
</feature>
<dbReference type="Proteomes" id="UP001383192">
    <property type="component" value="Unassembled WGS sequence"/>
</dbReference>
<feature type="region of interest" description="Disordered" evidence="1">
    <location>
        <begin position="332"/>
        <end position="635"/>
    </location>
</feature>
<feature type="compositionally biased region" description="Low complexity" evidence="1">
    <location>
        <begin position="564"/>
        <end position="601"/>
    </location>
</feature>
<proteinExistence type="predicted"/>
<feature type="compositionally biased region" description="Polar residues" evidence="1">
    <location>
        <begin position="27"/>
        <end position="37"/>
    </location>
</feature>
<keyword evidence="3" id="KW-1185">Reference proteome</keyword>
<feature type="compositionally biased region" description="Acidic residues" evidence="1">
    <location>
        <begin position="366"/>
        <end position="375"/>
    </location>
</feature>